<feature type="transmembrane region" description="Helical" evidence="7">
    <location>
        <begin position="313"/>
        <end position="331"/>
    </location>
</feature>
<dbReference type="PANTHER" id="PTHR42718:SF46">
    <property type="entry name" value="BLR6921 PROTEIN"/>
    <property type="match status" value="1"/>
</dbReference>
<feature type="transmembrane region" description="Helical" evidence="7">
    <location>
        <begin position="211"/>
        <end position="228"/>
    </location>
</feature>
<evidence type="ECO:0000256" key="2">
    <source>
        <dbReference type="ARBA" id="ARBA00022448"/>
    </source>
</evidence>
<keyword evidence="5 7" id="KW-1133">Transmembrane helix</keyword>
<evidence type="ECO:0000313" key="9">
    <source>
        <dbReference type="EMBL" id="MFC3766550.1"/>
    </source>
</evidence>
<reference evidence="10" key="1">
    <citation type="journal article" date="2019" name="Int. J. Syst. Evol. Microbiol.">
        <title>The Global Catalogue of Microorganisms (GCM) 10K type strain sequencing project: providing services to taxonomists for standard genome sequencing and annotation.</title>
        <authorList>
            <consortium name="The Broad Institute Genomics Platform"/>
            <consortium name="The Broad Institute Genome Sequencing Center for Infectious Disease"/>
            <person name="Wu L."/>
            <person name="Ma J."/>
        </authorList>
    </citation>
    <scope>NUCLEOTIDE SEQUENCE [LARGE SCALE GENOMIC DNA]</scope>
    <source>
        <strain evidence="10">CGMCC 4.7241</strain>
    </source>
</reference>
<accession>A0ABV7YMG1</accession>
<organism evidence="9 10">
    <name type="scientific">Tenggerimyces flavus</name>
    <dbReference type="NCBI Taxonomy" id="1708749"/>
    <lineage>
        <taxon>Bacteria</taxon>
        <taxon>Bacillati</taxon>
        <taxon>Actinomycetota</taxon>
        <taxon>Actinomycetes</taxon>
        <taxon>Propionibacteriales</taxon>
        <taxon>Nocardioidaceae</taxon>
        <taxon>Tenggerimyces</taxon>
    </lineage>
</organism>
<name>A0ABV7YMG1_9ACTN</name>
<feature type="transmembrane region" description="Helical" evidence="7">
    <location>
        <begin position="374"/>
        <end position="402"/>
    </location>
</feature>
<dbReference type="InterPro" id="IPR020846">
    <property type="entry name" value="MFS_dom"/>
</dbReference>
<feature type="transmembrane region" description="Helical" evidence="7">
    <location>
        <begin position="188"/>
        <end position="205"/>
    </location>
</feature>
<feature type="transmembrane region" description="Helical" evidence="7">
    <location>
        <begin position="337"/>
        <end position="362"/>
    </location>
</feature>
<dbReference type="Proteomes" id="UP001595699">
    <property type="component" value="Unassembled WGS sequence"/>
</dbReference>
<feature type="transmembrane region" description="Helical" evidence="7">
    <location>
        <begin position="39"/>
        <end position="56"/>
    </location>
</feature>
<feature type="transmembrane region" description="Helical" evidence="7">
    <location>
        <begin position="157"/>
        <end position="176"/>
    </location>
</feature>
<dbReference type="SUPFAM" id="SSF103473">
    <property type="entry name" value="MFS general substrate transporter"/>
    <property type="match status" value="1"/>
</dbReference>
<feature type="transmembrane region" description="Helical" evidence="7">
    <location>
        <begin position="68"/>
        <end position="90"/>
    </location>
</feature>
<dbReference type="RefSeq" id="WP_205118036.1">
    <property type="nucleotide sequence ID" value="NZ_JAFBCM010000001.1"/>
</dbReference>
<feature type="transmembrane region" description="Helical" evidence="7">
    <location>
        <begin position="248"/>
        <end position="272"/>
    </location>
</feature>
<dbReference type="InterPro" id="IPR011701">
    <property type="entry name" value="MFS"/>
</dbReference>
<keyword evidence="2" id="KW-0813">Transport</keyword>
<comment type="caution">
    <text evidence="9">The sequence shown here is derived from an EMBL/GenBank/DDBJ whole genome shotgun (WGS) entry which is preliminary data.</text>
</comment>
<feature type="transmembrane region" description="Helical" evidence="7">
    <location>
        <begin position="126"/>
        <end position="151"/>
    </location>
</feature>
<keyword evidence="3" id="KW-1003">Cell membrane</keyword>
<dbReference type="InterPro" id="IPR036259">
    <property type="entry name" value="MFS_trans_sf"/>
</dbReference>
<feature type="transmembrane region" description="Helical" evidence="7">
    <location>
        <begin position="408"/>
        <end position="430"/>
    </location>
</feature>
<dbReference type="Pfam" id="PF07690">
    <property type="entry name" value="MFS_1"/>
    <property type="match status" value="1"/>
</dbReference>
<evidence type="ECO:0000256" key="4">
    <source>
        <dbReference type="ARBA" id="ARBA00022692"/>
    </source>
</evidence>
<feature type="domain" description="Major facilitator superfamily (MFS) profile" evidence="8">
    <location>
        <begin position="1"/>
        <end position="434"/>
    </location>
</feature>
<evidence type="ECO:0000256" key="7">
    <source>
        <dbReference type="SAM" id="Phobius"/>
    </source>
</evidence>
<keyword evidence="6 7" id="KW-0472">Membrane</keyword>
<dbReference type="Gene3D" id="1.20.1720.10">
    <property type="entry name" value="Multidrug resistance protein D"/>
    <property type="match status" value="1"/>
</dbReference>
<evidence type="ECO:0000256" key="5">
    <source>
        <dbReference type="ARBA" id="ARBA00022989"/>
    </source>
</evidence>
<protein>
    <submittedName>
        <fullName evidence="9">MFS transporter</fullName>
    </submittedName>
</protein>
<dbReference type="CDD" id="cd17321">
    <property type="entry name" value="MFS_MMR_MDR_like"/>
    <property type="match status" value="1"/>
</dbReference>
<evidence type="ECO:0000256" key="3">
    <source>
        <dbReference type="ARBA" id="ARBA00022475"/>
    </source>
</evidence>
<gene>
    <name evidence="9" type="ORF">ACFOUW_37380</name>
</gene>
<evidence type="ECO:0000259" key="8">
    <source>
        <dbReference type="PROSITE" id="PS50850"/>
    </source>
</evidence>
<feature type="transmembrane region" description="Helical" evidence="7">
    <location>
        <begin position="96"/>
        <end position="114"/>
    </location>
</feature>
<comment type="subcellular location">
    <subcellularLocation>
        <location evidence="1">Cell membrane</location>
        <topology evidence="1">Multi-pass membrane protein</topology>
    </subcellularLocation>
</comment>
<evidence type="ECO:0000256" key="1">
    <source>
        <dbReference type="ARBA" id="ARBA00004651"/>
    </source>
</evidence>
<evidence type="ECO:0000313" key="10">
    <source>
        <dbReference type="Proteomes" id="UP001595699"/>
    </source>
</evidence>
<dbReference type="PROSITE" id="PS50850">
    <property type="entry name" value="MFS"/>
    <property type="match status" value="1"/>
</dbReference>
<dbReference type="EMBL" id="JBHRZH010000056">
    <property type="protein sequence ID" value="MFC3766550.1"/>
    <property type="molecule type" value="Genomic_DNA"/>
</dbReference>
<dbReference type="PANTHER" id="PTHR42718">
    <property type="entry name" value="MAJOR FACILITATOR SUPERFAMILY MULTIDRUG TRANSPORTER MFSC"/>
    <property type="match status" value="1"/>
</dbReference>
<keyword evidence="10" id="KW-1185">Reference proteome</keyword>
<proteinExistence type="predicted"/>
<keyword evidence="4 7" id="KW-0812">Transmembrane</keyword>
<evidence type="ECO:0000256" key="6">
    <source>
        <dbReference type="ARBA" id="ARBA00023136"/>
    </source>
</evidence>
<dbReference type="Gene3D" id="1.20.1250.20">
    <property type="entry name" value="MFS general substrate transporter like domains"/>
    <property type="match status" value="1"/>
</dbReference>
<feature type="transmembrane region" description="Helical" evidence="7">
    <location>
        <begin position="278"/>
        <end position="301"/>
    </location>
</feature>
<sequence length="447" mass="45452">MRKILLGTTQVLLIAAITLPLLGVPAIQREFGSSQGDVALMIAAYGLAFGGLLLAGGRLADLGGRRTFLAGLAIFAAGSLAAALAPSFALLLAARFGQGIGAALVAPAAMVLLRQLTPDPARRAKALAAWGVLSGIGATFGNLLSGVVLTWGSWRVAFLAPAVIAAAAALAGWRLFEPTTARPARRRIDALGALLATATMTLLSYGLLNNAYVAIGGAVVLGVGFVLVERRTADPVLPLGFLADRTRVGGLAAIFVTAASMGTMWFMTSLYLQQVKGLSPILTSLAFLPYVAVQLGTSTLVSRVVGRFGARRATPIGLGLAAVGMGLLSRIEPDSPYVGVFLAGLLVFVAGASLAFSGAMVAATSTASEQQAGLAGGVANLAMEAGPTVGLAFLVSLAASYAHQTAGYAAAFGVAAIAFVLTAVGVAIALRQPHKKNEEKLHEYTVS</sequence>